<feature type="domain" description="BRCT" evidence="12">
    <location>
        <begin position="594"/>
        <end position="671"/>
    </location>
</feature>
<dbReference type="SUPFAM" id="SSF56091">
    <property type="entry name" value="DNA ligase/mRNA capping enzyme, catalytic domain"/>
    <property type="match status" value="1"/>
</dbReference>
<dbReference type="GO" id="GO:0006281">
    <property type="term" value="P:DNA repair"/>
    <property type="evidence" value="ECO:0007669"/>
    <property type="project" value="UniProtKB-KW"/>
</dbReference>
<dbReference type="SUPFAM" id="SSF47781">
    <property type="entry name" value="RuvA domain 2-like"/>
    <property type="match status" value="1"/>
</dbReference>
<dbReference type="Gene3D" id="2.40.50.140">
    <property type="entry name" value="Nucleic acid-binding proteins"/>
    <property type="match status" value="1"/>
</dbReference>
<dbReference type="PROSITE" id="PS50172">
    <property type="entry name" value="BRCT"/>
    <property type="match status" value="1"/>
</dbReference>
<keyword evidence="7" id="KW-0862">Zinc</keyword>
<dbReference type="GO" id="GO:0005829">
    <property type="term" value="C:cytosol"/>
    <property type="evidence" value="ECO:0007669"/>
    <property type="project" value="TreeGrafter"/>
</dbReference>
<dbReference type="Pfam" id="PF03120">
    <property type="entry name" value="OB_DNA_ligase"/>
    <property type="match status" value="1"/>
</dbReference>
<keyword evidence="8" id="KW-0460">Magnesium</keyword>
<dbReference type="InterPro" id="IPR012340">
    <property type="entry name" value="NA-bd_OB-fold"/>
</dbReference>
<dbReference type="FunFam" id="3.30.470.30:FF:000001">
    <property type="entry name" value="DNA ligase"/>
    <property type="match status" value="1"/>
</dbReference>
<dbReference type="SMART" id="SM00292">
    <property type="entry name" value="BRCT"/>
    <property type="match status" value="1"/>
</dbReference>
<dbReference type="PIRSF" id="PIRSF001604">
    <property type="entry name" value="LigA"/>
    <property type="match status" value="1"/>
</dbReference>
<dbReference type="HAMAP" id="MF_01588">
    <property type="entry name" value="DNA_ligase_A"/>
    <property type="match status" value="1"/>
</dbReference>
<dbReference type="NCBIfam" id="NF005932">
    <property type="entry name" value="PRK07956.1"/>
    <property type="match status" value="1"/>
</dbReference>
<dbReference type="Pfam" id="PF12826">
    <property type="entry name" value="HHH_2"/>
    <property type="match status" value="1"/>
</dbReference>
<dbReference type="InterPro" id="IPR004150">
    <property type="entry name" value="NAD_DNA_ligase_OB"/>
</dbReference>
<evidence type="ECO:0000256" key="7">
    <source>
        <dbReference type="ARBA" id="ARBA00022833"/>
    </source>
</evidence>
<dbReference type="Pfam" id="PF01653">
    <property type="entry name" value="DNA_ligase_aden"/>
    <property type="match status" value="1"/>
</dbReference>
<dbReference type="InterPro" id="IPR010994">
    <property type="entry name" value="RuvA_2-like"/>
</dbReference>
<dbReference type="EC" id="6.5.1.2" evidence="2"/>
<dbReference type="CDD" id="cd00114">
    <property type="entry name" value="LIGANc"/>
    <property type="match status" value="1"/>
</dbReference>
<evidence type="ECO:0000256" key="1">
    <source>
        <dbReference type="ARBA" id="ARBA00001946"/>
    </source>
</evidence>
<dbReference type="InterPro" id="IPR041663">
    <property type="entry name" value="DisA/LigA_HHH"/>
</dbReference>
<gene>
    <name evidence="13" type="ORF">UFOPK3837_00349</name>
</gene>
<comment type="cofactor">
    <cofactor evidence="1">
        <name>Mg(2+)</name>
        <dbReference type="ChEBI" id="CHEBI:18420"/>
    </cofactor>
</comment>
<dbReference type="Gene3D" id="6.20.10.30">
    <property type="match status" value="1"/>
</dbReference>
<dbReference type="InterPro" id="IPR004149">
    <property type="entry name" value="Znf_DNAligase_C4"/>
</dbReference>
<dbReference type="SMART" id="SM00532">
    <property type="entry name" value="LIGANc"/>
    <property type="match status" value="1"/>
</dbReference>
<name>A0A6J7K1M4_9ZZZZ</name>
<evidence type="ECO:0000313" key="13">
    <source>
        <dbReference type="EMBL" id="CAB4949778.1"/>
    </source>
</evidence>
<dbReference type="FunFam" id="2.40.50.140:FF:000012">
    <property type="entry name" value="DNA ligase"/>
    <property type="match status" value="1"/>
</dbReference>
<dbReference type="NCBIfam" id="TIGR00575">
    <property type="entry name" value="dnlj"/>
    <property type="match status" value="1"/>
</dbReference>
<dbReference type="InterPro" id="IPR036420">
    <property type="entry name" value="BRCT_dom_sf"/>
</dbReference>
<organism evidence="13">
    <name type="scientific">freshwater metagenome</name>
    <dbReference type="NCBI Taxonomy" id="449393"/>
    <lineage>
        <taxon>unclassified sequences</taxon>
        <taxon>metagenomes</taxon>
        <taxon>ecological metagenomes</taxon>
    </lineage>
</organism>
<evidence type="ECO:0000256" key="11">
    <source>
        <dbReference type="ARBA" id="ARBA00034005"/>
    </source>
</evidence>
<dbReference type="InterPro" id="IPR001679">
    <property type="entry name" value="DNA_ligase"/>
</dbReference>
<reference evidence="13" key="1">
    <citation type="submission" date="2020-05" db="EMBL/GenBank/DDBJ databases">
        <authorList>
            <person name="Chiriac C."/>
            <person name="Salcher M."/>
            <person name="Ghai R."/>
            <person name="Kavagutti S V."/>
        </authorList>
    </citation>
    <scope>NUCLEOTIDE SEQUENCE</scope>
</reference>
<keyword evidence="5" id="KW-0479">Metal-binding</keyword>
<dbReference type="PROSITE" id="PS01055">
    <property type="entry name" value="DNA_LIGASE_N1"/>
    <property type="match status" value="1"/>
</dbReference>
<protein>
    <recommendedName>
        <fullName evidence="2">DNA ligase (NAD(+))</fullName>
        <ecNumber evidence="2">6.5.1.2</ecNumber>
    </recommendedName>
</protein>
<dbReference type="AlphaFoldDB" id="A0A6J7K1M4"/>
<evidence type="ECO:0000256" key="9">
    <source>
        <dbReference type="ARBA" id="ARBA00023027"/>
    </source>
</evidence>
<dbReference type="Gene3D" id="3.30.470.30">
    <property type="entry name" value="DNA ligase/mRNA capping enzyme"/>
    <property type="match status" value="1"/>
</dbReference>
<evidence type="ECO:0000256" key="2">
    <source>
        <dbReference type="ARBA" id="ARBA00012722"/>
    </source>
</evidence>
<proteinExistence type="inferred from homology"/>
<keyword evidence="9" id="KW-0520">NAD</keyword>
<dbReference type="InterPro" id="IPR013839">
    <property type="entry name" value="DNAligase_adenylation"/>
</dbReference>
<sequence length="671" mass="72683">MSEHESAAARVNELVDLINTHRRAYYEGNTVLIADAEYDALLQELESLEAKYPELVTGDSPTQTVGGSANVAFSPVTHLERMMSLDNAFSSEELRAWAAKVGDAKFLCELKIDGLAINLRYENGNLVSAATRGDGVVGEDVTANVLTIKSIPRKLSGEGIPPVVEVRGEIFFGLADFAKLNEALIAEGKAPFANPRNSASGSLRQKDPKVTATRPLRMLVHGVGVWQNAPLANQSEIYGLLASWGLPTSPRVRVVETIDEVIAYIDEFQAQRHSLEHEIDGVVVKVDSLSEQRELGFTSRAPRWAIAYKYAPEQVNTKLLDIRVSVGRTGRATPYAVVEPIKVAGSVIEFATLHNQDVVKAKGVLIGDTIVIRKAGDVIPEILGPVIELRDGTERAFVMPKNCPDCGAELRSMAEGDIDLRCPNSESCPAQLRERVAHIGSRGVLDIEALGEVTAVELCKDLLKSESELFALTMDQLLSVDYFKKKDGTPAEVSIKLLKNLEDAKTRPLWRILVALNMRHVGPVAARSLANHFGSVEAIFAATEAELSEVDGVGAILAQSLKEWILVDWHKRILDRWTECGVQVATPNFESAMRTDGVFSGKTIVVTGSLVEMTREQAEEAVIERGGKASGSVSKNTSFVVAGPGAGSKLAKAESLGVEVIDEAEFISRLG</sequence>
<dbReference type="PANTHER" id="PTHR23389:SF9">
    <property type="entry name" value="DNA LIGASE"/>
    <property type="match status" value="1"/>
</dbReference>
<dbReference type="SUPFAM" id="SSF52113">
    <property type="entry name" value="BRCT domain"/>
    <property type="match status" value="1"/>
</dbReference>
<keyword evidence="3" id="KW-0436">Ligase</keyword>
<dbReference type="Gene3D" id="1.10.287.610">
    <property type="entry name" value="Helix hairpin bin"/>
    <property type="match status" value="1"/>
</dbReference>
<evidence type="ECO:0000256" key="6">
    <source>
        <dbReference type="ARBA" id="ARBA00022763"/>
    </source>
</evidence>
<accession>A0A6J7K1M4</accession>
<evidence type="ECO:0000259" key="12">
    <source>
        <dbReference type="PROSITE" id="PS50172"/>
    </source>
</evidence>
<dbReference type="Pfam" id="PF00533">
    <property type="entry name" value="BRCT"/>
    <property type="match status" value="1"/>
</dbReference>
<keyword evidence="10" id="KW-0234">DNA repair</keyword>
<evidence type="ECO:0000256" key="8">
    <source>
        <dbReference type="ARBA" id="ARBA00022842"/>
    </source>
</evidence>
<dbReference type="Gene3D" id="1.10.150.20">
    <property type="entry name" value="5' to 3' exonuclease, C-terminal subdomain"/>
    <property type="match status" value="2"/>
</dbReference>
<dbReference type="Gene3D" id="3.40.50.10190">
    <property type="entry name" value="BRCT domain"/>
    <property type="match status" value="1"/>
</dbReference>
<keyword evidence="4" id="KW-0235">DNA replication</keyword>
<dbReference type="Pfam" id="PF03119">
    <property type="entry name" value="DNA_ligase_ZBD"/>
    <property type="match status" value="1"/>
</dbReference>
<evidence type="ECO:0000256" key="3">
    <source>
        <dbReference type="ARBA" id="ARBA00022598"/>
    </source>
</evidence>
<dbReference type="GO" id="GO:0046872">
    <property type="term" value="F:metal ion binding"/>
    <property type="evidence" value="ECO:0007669"/>
    <property type="project" value="UniProtKB-KW"/>
</dbReference>
<dbReference type="SUPFAM" id="SSF50249">
    <property type="entry name" value="Nucleic acid-binding proteins"/>
    <property type="match status" value="1"/>
</dbReference>
<evidence type="ECO:0000256" key="10">
    <source>
        <dbReference type="ARBA" id="ARBA00023204"/>
    </source>
</evidence>
<dbReference type="InterPro" id="IPR001357">
    <property type="entry name" value="BRCT_dom"/>
</dbReference>
<dbReference type="EMBL" id="CAFBNO010000007">
    <property type="protein sequence ID" value="CAB4949778.1"/>
    <property type="molecule type" value="Genomic_DNA"/>
</dbReference>
<dbReference type="CDD" id="cd17748">
    <property type="entry name" value="BRCT_DNA_ligase_like"/>
    <property type="match status" value="1"/>
</dbReference>
<dbReference type="InterPro" id="IPR013840">
    <property type="entry name" value="DNAligase_N"/>
</dbReference>
<dbReference type="InterPro" id="IPR018239">
    <property type="entry name" value="DNA_ligase_AS"/>
</dbReference>
<dbReference type="GO" id="GO:0006260">
    <property type="term" value="P:DNA replication"/>
    <property type="evidence" value="ECO:0007669"/>
    <property type="project" value="UniProtKB-KW"/>
</dbReference>
<dbReference type="PANTHER" id="PTHR23389">
    <property type="entry name" value="CHROMOSOME TRANSMISSION FIDELITY FACTOR 18"/>
    <property type="match status" value="1"/>
</dbReference>
<evidence type="ECO:0000256" key="5">
    <source>
        <dbReference type="ARBA" id="ARBA00022723"/>
    </source>
</evidence>
<evidence type="ECO:0000256" key="4">
    <source>
        <dbReference type="ARBA" id="ARBA00022705"/>
    </source>
</evidence>
<comment type="catalytic activity">
    <reaction evidence="11">
        <text>NAD(+) + (deoxyribonucleotide)n-3'-hydroxyl + 5'-phospho-(deoxyribonucleotide)m = (deoxyribonucleotide)n+m + AMP + beta-nicotinamide D-nucleotide.</text>
        <dbReference type="EC" id="6.5.1.2"/>
    </reaction>
</comment>
<keyword evidence="6" id="KW-0227">DNA damage</keyword>
<dbReference type="GO" id="GO:0003911">
    <property type="term" value="F:DNA ligase (NAD+) activity"/>
    <property type="evidence" value="ECO:0007669"/>
    <property type="project" value="UniProtKB-EC"/>
</dbReference>